<name>A0A918WQH7_9BACT</name>
<comment type="caution">
    <text evidence="2">The sequence shown here is derived from an EMBL/GenBank/DDBJ whole genome shotgun (WGS) entry which is preliminary data.</text>
</comment>
<dbReference type="EMBL" id="BMXI01000033">
    <property type="protein sequence ID" value="GHC67986.1"/>
    <property type="molecule type" value="Genomic_DNA"/>
</dbReference>
<evidence type="ECO:0000313" key="3">
    <source>
        <dbReference type="Proteomes" id="UP000644507"/>
    </source>
</evidence>
<proteinExistence type="predicted"/>
<dbReference type="RefSeq" id="WP_189574584.1">
    <property type="nucleotide sequence ID" value="NZ_BMXI01000033.1"/>
</dbReference>
<feature type="domain" description="DUF6794" evidence="1">
    <location>
        <begin position="46"/>
        <end position="118"/>
    </location>
</feature>
<reference evidence="2" key="2">
    <citation type="submission" date="2020-09" db="EMBL/GenBank/DDBJ databases">
        <authorList>
            <person name="Sun Q."/>
            <person name="Kim S."/>
        </authorList>
    </citation>
    <scope>NUCLEOTIDE SEQUENCE</scope>
    <source>
        <strain evidence="2">KCTC 12988</strain>
    </source>
</reference>
<protein>
    <recommendedName>
        <fullName evidence="1">DUF6794 domain-containing protein</fullName>
    </recommendedName>
</protein>
<organism evidence="2 3">
    <name type="scientific">Roseibacillus persicicus</name>
    <dbReference type="NCBI Taxonomy" id="454148"/>
    <lineage>
        <taxon>Bacteria</taxon>
        <taxon>Pseudomonadati</taxon>
        <taxon>Verrucomicrobiota</taxon>
        <taxon>Verrucomicrobiia</taxon>
        <taxon>Verrucomicrobiales</taxon>
        <taxon>Verrucomicrobiaceae</taxon>
        <taxon>Roseibacillus</taxon>
    </lineage>
</organism>
<reference evidence="2" key="1">
    <citation type="journal article" date="2014" name="Int. J. Syst. Evol. Microbiol.">
        <title>Complete genome sequence of Corynebacterium casei LMG S-19264T (=DSM 44701T), isolated from a smear-ripened cheese.</title>
        <authorList>
            <consortium name="US DOE Joint Genome Institute (JGI-PGF)"/>
            <person name="Walter F."/>
            <person name="Albersmeier A."/>
            <person name="Kalinowski J."/>
            <person name="Ruckert C."/>
        </authorList>
    </citation>
    <scope>NUCLEOTIDE SEQUENCE</scope>
    <source>
        <strain evidence="2">KCTC 12988</strain>
    </source>
</reference>
<dbReference type="InterPro" id="IPR046744">
    <property type="entry name" value="DUF6794"/>
</dbReference>
<keyword evidence="3" id="KW-1185">Reference proteome</keyword>
<sequence>MRILYCTLVLVACEQRDTENLQEAGPNDRPQVVAQESSSERFENLVAEFAENLTEEARKSFLSTETAEEAVDHFGWGMSLRNGELNQRNSETRQLLVRHGIYHRDDLSSILMLSVIRKVRNEPIKFKEQVDYYRSYWQELDIIAPTQIACAECDLELEVLYYGSNKNPKHPEREYFYGACRSCDQAYLFYHEDGWLPYEQIVVEQVVPAKSDRSGG</sequence>
<dbReference type="Proteomes" id="UP000644507">
    <property type="component" value="Unassembled WGS sequence"/>
</dbReference>
<evidence type="ECO:0000313" key="2">
    <source>
        <dbReference type="EMBL" id="GHC67986.1"/>
    </source>
</evidence>
<accession>A0A918WQH7</accession>
<evidence type="ECO:0000259" key="1">
    <source>
        <dbReference type="Pfam" id="PF20594"/>
    </source>
</evidence>
<gene>
    <name evidence="2" type="ORF">GCM10007100_40120</name>
</gene>
<dbReference type="AlphaFoldDB" id="A0A918WQH7"/>
<dbReference type="Pfam" id="PF20594">
    <property type="entry name" value="DUF6794"/>
    <property type="match status" value="1"/>
</dbReference>